<dbReference type="SUPFAM" id="SSF53335">
    <property type="entry name" value="S-adenosyl-L-methionine-dependent methyltransferases"/>
    <property type="match status" value="1"/>
</dbReference>
<dbReference type="InterPro" id="IPR029063">
    <property type="entry name" value="SAM-dependent_MTases_sf"/>
</dbReference>
<dbReference type="InterPro" id="IPR052356">
    <property type="entry name" value="Thiol_S-MT"/>
</dbReference>
<name>A0A8I2YIY6_9AGAM</name>
<dbReference type="PANTHER" id="PTHR45036:SF1">
    <property type="entry name" value="METHYLTRANSFERASE LIKE 7A"/>
    <property type="match status" value="1"/>
</dbReference>
<organism evidence="1 2">
    <name type="scientific">Boletus reticuloceps</name>
    <dbReference type="NCBI Taxonomy" id="495285"/>
    <lineage>
        <taxon>Eukaryota</taxon>
        <taxon>Fungi</taxon>
        <taxon>Dikarya</taxon>
        <taxon>Basidiomycota</taxon>
        <taxon>Agaricomycotina</taxon>
        <taxon>Agaricomycetes</taxon>
        <taxon>Agaricomycetidae</taxon>
        <taxon>Boletales</taxon>
        <taxon>Boletineae</taxon>
        <taxon>Boletaceae</taxon>
        <taxon>Boletoideae</taxon>
        <taxon>Boletus</taxon>
    </lineage>
</organism>
<evidence type="ECO:0000313" key="1">
    <source>
        <dbReference type="EMBL" id="KAG6372602.1"/>
    </source>
</evidence>
<sequence length="259" mass="28715">MPILKRFSLLSDLYSALQLALRPTLRHIWATPSLIFHPTAISRIFMSYVWTAFGAGIDENNVQLKTSLITKNAYGVVLDIGAGHGHTAKYLDTTRVTKYVALEPNILMHDAIRRTADAAGFSEPSGTLLILTCGAEDTTTILTSLGGYQPVDTLVSVLTLCSVPEPQETIKSLTTEVLKPGGQLLFIEHVRNPLPNVAWWQTFWSPLWGLAFDGCRLDRPSHAWIQQVGGWASEELTGTDSEDEEHLFWHRVGKFVKAT</sequence>
<dbReference type="EMBL" id="JAGFBS010000026">
    <property type="protein sequence ID" value="KAG6372602.1"/>
    <property type="molecule type" value="Genomic_DNA"/>
</dbReference>
<evidence type="ECO:0000313" key="2">
    <source>
        <dbReference type="Proteomes" id="UP000683000"/>
    </source>
</evidence>
<dbReference type="Gene3D" id="3.40.50.150">
    <property type="entry name" value="Vaccinia Virus protein VP39"/>
    <property type="match status" value="1"/>
</dbReference>
<evidence type="ECO:0008006" key="3">
    <source>
        <dbReference type="Google" id="ProtNLM"/>
    </source>
</evidence>
<dbReference type="Proteomes" id="UP000683000">
    <property type="component" value="Unassembled WGS sequence"/>
</dbReference>
<comment type="caution">
    <text evidence="1">The sequence shown here is derived from an EMBL/GenBank/DDBJ whole genome shotgun (WGS) entry which is preliminary data.</text>
</comment>
<proteinExistence type="predicted"/>
<reference evidence="1" key="1">
    <citation type="submission" date="2021-03" db="EMBL/GenBank/DDBJ databases">
        <title>Evolutionary innovations through gain and loss of genes in the ectomycorrhizal Boletales.</title>
        <authorList>
            <person name="Wu G."/>
            <person name="Miyauchi S."/>
            <person name="Morin E."/>
            <person name="Yang Z.-L."/>
            <person name="Xu J."/>
            <person name="Martin F.M."/>
        </authorList>
    </citation>
    <scope>NUCLEOTIDE SEQUENCE</scope>
    <source>
        <strain evidence="1">BR01</strain>
    </source>
</reference>
<keyword evidence="2" id="KW-1185">Reference proteome</keyword>
<protein>
    <recommendedName>
        <fullName evidence="3">S-adenosyl-L-methionine-dependent methyltransferase</fullName>
    </recommendedName>
</protein>
<dbReference type="Pfam" id="PF13489">
    <property type="entry name" value="Methyltransf_23"/>
    <property type="match status" value="1"/>
</dbReference>
<dbReference type="AlphaFoldDB" id="A0A8I2YIY6"/>
<dbReference type="PANTHER" id="PTHR45036">
    <property type="entry name" value="METHYLTRANSFERASE LIKE 7B"/>
    <property type="match status" value="1"/>
</dbReference>
<dbReference type="OrthoDB" id="540004at2759"/>
<accession>A0A8I2YIY6</accession>
<gene>
    <name evidence="1" type="ORF">JVT61DRAFT_7348</name>
</gene>